<reference evidence="2" key="1">
    <citation type="submission" date="2022-11" db="UniProtKB">
        <authorList>
            <consortium name="WormBaseParasite"/>
        </authorList>
    </citation>
    <scope>IDENTIFICATION</scope>
</reference>
<protein>
    <submittedName>
        <fullName evidence="2">Uncharacterized protein</fullName>
    </submittedName>
</protein>
<keyword evidence="1" id="KW-1185">Reference proteome</keyword>
<name>A0A915DVX4_9BILA</name>
<dbReference type="WBParaSite" id="jg23513">
    <property type="protein sequence ID" value="jg23513"/>
    <property type="gene ID" value="jg23513"/>
</dbReference>
<accession>A0A915DVX4</accession>
<organism evidence="1 2">
    <name type="scientific">Ditylenchus dipsaci</name>
    <dbReference type="NCBI Taxonomy" id="166011"/>
    <lineage>
        <taxon>Eukaryota</taxon>
        <taxon>Metazoa</taxon>
        <taxon>Ecdysozoa</taxon>
        <taxon>Nematoda</taxon>
        <taxon>Chromadorea</taxon>
        <taxon>Rhabditida</taxon>
        <taxon>Tylenchina</taxon>
        <taxon>Tylenchomorpha</taxon>
        <taxon>Sphaerularioidea</taxon>
        <taxon>Anguinidae</taxon>
        <taxon>Anguininae</taxon>
        <taxon>Ditylenchus</taxon>
    </lineage>
</organism>
<dbReference type="Proteomes" id="UP000887574">
    <property type="component" value="Unplaced"/>
</dbReference>
<sequence length="112" mass="12641">MVIYLRKLDEKSDNSKHNTHPAIPFDQRFQAVIKKSSPAQLCKIVGAKTEMSEQMSSLVRARDFEIERLSKACESAVRTVAVEDAQNTDQQSYNLAMLNENLDKSALIILTK</sequence>
<evidence type="ECO:0000313" key="1">
    <source>
        <dbReference type="Proteomes" id="UP000887574"/>
    </source>
</evidence>
<dbReference type="AlphaFoldDB" id="A0A915DVX4"/>
<proteinExistence type="predicted"/>
<evidence type="ECO:0000313" key="2">
    <source>
        <dbReference type="WBParaSite" id="jg23513"/>
    </source>
</evidence>